<dbReference type="AlphaFoldDB" id="A0A7X0P6B0"/>
<accession>A0A7X0P6B0</accession>
<name>A0A7X0P6B0_9ACTN</name>
<gene>
    <name evidence="1" type="ORF">HD593_010883</name>
</gene>
<dbReference type="RefSeq" id="WP_185110574.1">
    <property type="nucleotide sequence ID" value="NZ_BAAAXY010000078.1"/>
</dbReference>
<dbReference type="Proteomes" id="UP000565579">
    <property type="component" value="Unassembled WGS sequence"/>
</dbReference>
<dbReference type="EMBL" id="JACHMI010000001">
    <property type="protein sequence ID" value="MBB6556088.1"/>
    <property type="molecule type" value="Genomic_DNA"/>
</dbReference>
<evidence type="ECO:0000313" key="2">
    <source>
        <dbReference type="Proteomes" id="UP000565579"/>
    </source>
</evidence>
<reference evidence="1 2" key="1">
    <citation type="submission" date="2020-08" db="EMBL/GenBank/DDBJ databases">
        <title>Sequencing the genomes of 1000 actinobacteria strains.</title>
        <authorList>
            <person name="Klenk H.-P."/>
        </authorList>
    </citation>
    <scope>NUCLEOTIDE SEQUENCE [LARGE SCALE GENOMIC DNA]</scope>
    <source>
        <strain evidence="1 2">DSM 43768</strain>
    </source>
</reference>
<proteinExistence type="predicted"/>
<protein>
    <submittedName>
        <fullName evidence="1">Uncharacterized protein</fullName>
    </submittedName>
</protein>
<organism evidence="1 2">
    <name type="scientific">Nonomuraea rubra</name>
    <dbReference type="NCBI Taxonomy" id="46180"/>
    <lineage>
        <taxon>Bacteria</taxon>
        <taxon>Bacillati</taxon>
        <taxon>Actinomycetota</taxon>
        <taxon>Actinomycetes</taxon>
        <taxon>Streptosporangiales</taxon>
        <taxon>Streptosporangiaceae</taxon>
        <taxon>Nonomuraea</taxon>
    </lineage>
</organism>
<comment type="caution">
    <text evidence="1">The sequence shown here is derived from an EMBL/GenBank/DDBJ whole genome shotgun (WGS) entry which is preliminary data.</text>
</comment>
<sequence length="83" mass="9544">MTQPPPTTIEMRDFERRLHIVEHTYPAWSIRRRARDWIALRITQTPAEQTTAGVRHFIIEPSLDALVAALDEQLLITQVPDAA</sequence>
<keyword evidence="2" id="KW-1185">Reference proteome</keyword>
<evidence type="ECO:0000313" key="1">
    <source>
        <dbReference type="EMBL" id="MBB6556088.1"/>
    </source>
</evidence>